<reference evidence="1" key="1">
    <citation type="submission" date="2021-08" db="EMBL/GenBank/DDBJ databases">
        <title>The first chromosome-level gecko genome reveals the dynamic sex chromosomes of Neotropical dwarf geckos (Sphaerodactylidae: Sphaerodactylus).</title>
        <authorList>
            <person name="Pinto B.J."/>
            <person name="Keating S.E."/>
            <person name="Gamble T."/>
        </authorList>
    </citation>
    <scope>NUCLEOTIDE SEQUENCE</scope>
    <source>
        <strain evidence="1">TG3544</strain>
    </source>
</reference>
<accession>A0ACB8E5T2</accession>
<proteinExistence type="predicted"/>
<comment type="caution">
    <text evidence="1">The sequence shown here is derived from an EMBL/GenBank/DDBJ whole genome shotgun (WGS) entry which is preliminary data.</text>
</comment>
<gene>
    <name evidence="1" type="primary">ATP8B4_1</name>
    <name evidence="1" type="ORF">K3G42_007524</name>
</gene>
<evidence type="ECO:0000313" key="2">
    <source>
        <dbReference type="Proteomes" id="UP000827872"/>
    </source>
</evidence>
<dbReference type="Proteomes" id="UP000827872">
    <property type="component" value="Linkage Group LG17"/>
</dbReference>
<organism evidence="1 2">
    <name type="scientific">Sphaerodactylus townsendi</name>
    <dbReference type="NCBI Taxonomy" id="933632"/>
    <lineage>
        <taxon>Eukaryota</taxon>
        <taxon>Metazoa</taxon>
        <taxon>Chordata</taxon>
        <taxon>Craniata</taxon>
        <taxon>Vertebrata</taxon>
        <taxon>Euteleostomi</taxon>
        <taxon>Lepidosauria</taxon>
        <taxon>Squamata</taxon>
        <taxon>Bifurcata</taxon>
        <taxon>Gekkota</taxon>
        <taxon>Sphaerodactylidae</taxon>
        <taxon>Sphaerodactylus</taxon>
    </lineage>
</organism>
<protein>
    <submittedName>
        <fullName evidence="1">ATPase class I type 8B member 4</fullName>
    </submittedName>
</protein>
<keyword evidence="2" id="KW-1185">Reference proteome</keyword>
<name>A0ACB8E5T2_9SAUR</name>
<dbReference type="EMBL" id="CM037630">
    <property type="protein sequence ID" value="KAH7987559.1"/>
    <property type="molecule type" value="Genomic_DNA"/>
</dbReference>
<evidence type="ECO:0000313" key="1">
    <source>
        <dbReference type="EMBL" id="KAH7987559.1"/>
    </source>
</evidence>
<sequence length="167" mass="18710">MLKDSMDAIFIVDGHTKEDVSEELRVTPLQKAQVVDLVKKCRKAITLAVGDGSNDIGMIKNAHIGVGISGQEGRQAVLNSDYSIAQFRYLQRLLLVHGRWSYFRMCKFLCYFFYKNIAFTLVHFWFGFFCGFSAQDNFGVLQAGIGKRHGRAGAKTEKPSPLLGKPV</sequence>